<feature type="compositionally biased region" description="Low complexity" evidence="1">
    <location>
        <begin position="221"/>
        <end position="240"/>
    </location>
</feature>
<dbReference type="AlphaFoldDB" id="A0A140KNA8"/>
<dbReference type="OrthoDB" id="434647at2759"/>
<feature type="transmembrane region" description="Helical" evidence="2">
    <location>
        <begin position="102"/>
        <end position="125"/>
    </location>
</feature>
<keyword evidence="2" id="KW-1133">Transmembrane helix</keyword>
<evidence type="ECO:0000256" key="2">
    <source>
        <dbReference type="SAM" id="Phobius"/>
    </source>
</evidence>
<dbReference type="InterPro" id="IPR004345">
    <property type="entry name" value="TB2_DP1_HVA22"/>
</dbReference>
<feature type="compositionally biased region" description="Low complexity" evidence="1">
    <location>
        <begin position="284"/>
        <end position="304"/>
    </location>
</feature>
<feature type="region of interest" description="Disordered" evidence="1">
    <location>
        <begin position="421"/>
        <end position="652"/>
    </location>
</feature>
<organism evidence="3">
    <name type="scientific">Sporisorium scitamineum</name>
    <dbReference type="NCBI Taxonomy" id="49012"/>
    <lineage>
        <taxon>Eukaryota</taxon>
        <taxon>Fungi</taxon>
        <taxon>Dikarya</taxon>
        <taxon>Basidiomycota</taxon>
        <taxon>Ustilaginomycotina</taxon>
        <taxon>Ustilaginomycetes</taxon>
        <taxon>Ustilaginales</taxon>
        <taxon>Ustilaginaceae</taxon>
        <taxon>Sporisorium</taxon>
    </lineage>
</organism>
<feature type="region of interest" description="Disordered" evidence="1">
    <location>
        <begin position="280"/>
        <end position="312"/>
    </location>
</feature>
<protein>
    <submittedName>
        <fullName evidence="3">Uncharacterized protein</fullName>
    </submittedName>
</protein>
<feature type="compositionally biased region" description="Polar residues" evidence="1">
    <location>
        <begin position="421"/>
        <end position="436"/>
    </location>
</feature>
<feature type="compositionally biased region" description="Polar residues" evidence="1">
    <location>
        <begin position="187"/>
        <end position="205"/>
    </location>
</feature>
<keyword evidence="2" id="KW-0812">Transmembrane</keyword>
<dbReference type="EMBL" id="LK056669">
    <property type="protein sequence ID" value="CDR87967.1"/>
    <property type="molecule type" value="Genomic_DNA"/>
</dbReference>
<feature type="compositionally biased region" description="Polar residues" evidence="1">
    <location>
        <begin position="448"/>
        <end position="472"/>
    </location>
</feature>
<sequence>MGLTNLLFKAAILVLDLRDTYHALDAVKLDEIGRSERQVLVRNAQVGTKQLTTRKRMGTSKRKAAVRSALTTVLVWNLFSKVEPLCDRTIAWFVPFYDSFKTLFLIWMLFTRSYGASILIFRLLAPIIRPYEPIIDGIFGLTLSLLTWIATSLAPTIDKCAKLMYTLRSTFEHNAQSTATHPATLVAASSSGQGKAPQRKSSATSVGARAGKKPPPPSSPPVSIKSSPASAAASLAVKSGPQHQPNIAATKPRQALAGKISHGSLAATRRVLQELPVPSHAFDSGKSQASPSTSSPASKATNAAHDFAASSSGEPAIVKAEPNEPPFKPPAAILGPPPTPPTGLQNYAFIPGLTPSRSGQASLASPTPRFPGGFSFSAAASIVNNPFQAPARVPLTTQMAPLSFSSQIAAPLGGHHLLGSNNGAATSVSTHENVTSAKDDRIVPPPNQATGVRTVSSVRSLKSKAAKNTMQNGDKAAVISNGKKRPRSADATGGENGEAEGSASNSTSPRKRVKSVAGQQATSKKAAGPVTTAKTRVKKSTSTNGQTPAPGGSIGARKRDGLSGTSSAARKATVSARSGSASTSTPANENSSTSTSGSIEDKAKVASTKATAQRTAVKKVPSTSKSRSQSTEAAEPPPQRLTRSRTKQNLAD</sequence>
<name>A0A140KNA8_9BASI</name>
<gene>
    <name evidence="3" type="ORF">SPSC_03599</name>
</gene>
<evidence type="ECO:0000256" key="1">
    <source>
        <dbReference type="SAM" id="MobiDB-lite"/>
    </source>
</evidence>
<reference evidence="3" key="1">
    <citation type="submission" date="2014-06" db="EMBL/GenBank/DDBJ databases">
        <authorList>
            <person name="Ju J."/>
            <person name="Zhang J."/>
        </authorList>
    </citation>
    <scope>NUCLEOTIDE SEQUENCE</scope>
    <source>
        <strain evidence="3">SscI8</strain>
    </source>
</reference>
<feature type="compositionally biased region" description="Polar residues" evidence="1">
    <location>
        <begin position="575"/>
        <end position="598"/>
    </location>
</feature>
<proteinExistence type="predicted"/>
<evidence type="ECO:0000313" key="3">
    <source>
        <dbReference type="EMBL" id="CDR87967.1"/>
    </source>
</evidence>
<keyword evidence="2" id="KW-0472">Membrane</keyword>
<feature type="region of interest" description="Disordered" evidence="1">
    <location>
        <begin position="187"/>
        <end position="246"/>
    </location>
</feature>
<feature type="compositionally biased region" description="Polar residues" evidence="1">
    <location>
        <begin position="621"/>
        <end position="632"/>
    </location>
</feature>
<feature type="transmembrane region" description="Helical" evidence="2">
    <location>
        <begin position="137"/>
        <end position="157"/>
    </location>
</feature>
<accession>A0A140KNA8</accession>
<dbReference type="Pfam" id="PF03134">
    <property type="entry name" value="TB2_DP1_HVA22"/>
    <property type="match status" value="1"/>
</dbReference>